<geneLocation type="plasmid" evidence="1 2">
    <name>pJFP838A</name>
</geneLocation>
<dbReference type="PATRIC" id="fig|1502.177.peg.3620"/>
<keyword evidence="1" id="KW-0614">Plasmid</keyword>
<reference evidence="1 2" key="1">
    <citation type="journal article" date="2016" name="PLoS ONE">
        <title>Plasmid Characterization and Chromosome Analysis of Two netF+ Clostridium perfringens Isolates Associated with Foal and Canine Necrotizing Enteritis.</title>
        <authorList>
            <person name="Mehdizadeh Gohari I."/>
            <person name="Kropinski A.M."/>
            <person name="Weese S.J."/>
            <person name="Parreira V.R."/>
            <person name="Whitehead A.E."/>
            <person name="Boerlin P."/>
            <person name="Prescott J.F."/>
        </authorList>
    </citation>
    <scope>NUCLEOTIDE SEQUENCE [LARGE SCALE GENOMIC DNA]</scope>
    <source>
        <strain evidence="1 2">JP838</strain>
        <plasmid evidence="2">Plasmid pJFP838A</plasmid>
    </source>
</reference>
<sequence>MRLEVVKIFDEVEVYDNFVCFKCGNCHELCNCCDEEFEENDDYQE</sequence>
<dbReference type="EMBL" id="CP013615">
    <property type="protein sequence ID" value="AMN31325.1"/>
    <property type="molecule type" value="Genomic_DNA"/>
</dbReference>
<proteinExistence type="predicted"/>
<dbReference type="Proteomes" id="UP000070260">
    <property type="component" value="Plasmid pJFP838A"/>
</dbReference>
<dbReference type="RefSeq" id="WP_195391004.1">
    <property type="nucleotide sequence ID" value="NZ_JADNGM010000066.1"/>
</dbReference>
<evidence type="ECO:0000313" key="2">
    <source>
        <dbReference type="Proteomes" id="UP000070260"/>
    </source>
</evidence>
<name>A0A140GS16_CLOPF</name>
<dbReference type="AlphaFoldDB" id="A0A140GS16"/>
<organism evidence="1 2">
    <name type="scientific">Clostridium perfringens</name>
    <dbReference type="NCBI Taxonomy" id="1502"/>
    <lineage>
        <taxon>Bacteria</taxon>
        <taxon>Bacillati</taxon>
        <taxon>Bacillota</taxon>
        <taxon>Clostridia</taxon>
        <taxon>Eubacteriales</taxon>
        <taxon>Clostridiaceae</taxon>
        <taxon>Clostridium</taxon>
    </lineage>
</organism>
<evidence type="ECO:0000313" key="1">
    <source>
        <dbReference type="EMBL" id="AMN31325.1"/>
    </source>
</evidence>
<protein>
    <submittedName>
        <fullName evidence="1">Uncharacterized protein</fullName>
    </submittedName>
</protein>
<accession>A0A140GS16</accession>
<gene>
    <name evidence="1" type="ORF">JFP838_pA0409</name>
</gene>